<dbReference type="RefSeq" id="WP_036901366.1">
    <property type="nucleotide sequence ID" value="NZ_FUXK01000001.1"/>
</dbReference>
<proteinExistence type="predicted"/>
<organism evidence="1 2">
    <name type="scientific">Segatella oulorum</name>
    <dbReference type="NCBI Taxonomy" id="28136"/>
    <lineage>
        <taxon>Bacteria</taxon>
        <taxon>Pseudomonadati</taxon>
        <taxon>Bacteroidota</taxon>
        <taxon>Bacteroidia</taxon>
        <taxon>Bacteroidales</taxon>
        <taxon>Prevotellaceae</taxon>
        <taxon>Segatella</taxon>
    </lineage>
</organism>
<dbReference type="Proteomes" id="UP000190065">
    <property type="component" value="Unassembled WGS sequence"/>
</dbReference>
<dbReference type="STRING" id="28136.SAMN02745202_00004"/>
<sequence length="329" mass="37804">MKDRDSRRGSGITDTFAEKFKSSKFYTEIYCKHEDEVIIGIRDGYICLYYNCDCISKIIENGNTISGTINNYYIGKNNNCTDSCVSNISEDDIVSLYPLIKEQSDNRNKYEKQAQQKLFMHNNNNSESNWFCIDVEYTKSLEGNDKAEDWRFDIIAISKSKPYKIALIELKYGCGAIGGKSGVRTHIKDFYSFHKNDGTNKFGFTELKEEIVSIVKALKKVGVSIPKEIEGLTENDISMAPEFYFITLDNNSQSVNGSTPKQTMSGYLFDDKRWNCKRISTLVKREGDFYKLTENDTTFSPVFLFSKETLPNIRITDIIEDNLYETEHI</sequence>
<gene>
    <name evidence="1" type="ORF">SAMN02745202_00004</name>
</gene>
<evidence type="ECO:0000313" key="1">
    <source>
        <dbReference type="EMBL" id="SJZ40668.1"/>
    </source>
</evidence>
<dbReference type="AlphaFoldDB" id="A0A1T4KDY4"/>
<reference evidence="1 2" key="1">
    <citation type="submission" date="2017-02" db="EMBL/GenBank/DDBJ databases">
        <authorList>
            <person name="Peterson S.W."/>
        </authorList>
    </citation>
    <scope>NUCLEOTIDE SEQUENCE [LARGE SCALE GENOMIC DNA]</scope>
    <source>
        <strain evidence="1 2">ATCC 43324</strain>
    </source>
</reference>
<protein>
    <submittedName>
        <fullName evidence="1">Uncharacterized protein</fullName>
    </submittedName>
</protein>
<name>A0A1T4KDY4_9BACT</name>
<accession>A0A1T4KDY4</accession>
<dbReference type="EMBL" id="FUXK01000001">
    <property type="protein sequence ID" value="SJZ40668.1"/>
    <property type="molecule type" value="Genomic_DNA"/>
</dbReference>
<evidence type="ECO:0000313" key="2">
    <source>
        <dbReference type="Proteomes" id="UP000190065"/>
    </source>
</evidence>